<keyword evidence="5" id="KW-0233">DNA recombination</keyword>
<evidence type="ECO:0000256" key="1">
    <source>
        <dbReference type="ARBA" id="ARBA00002190"/>
    </source>
</evidence>
<organism evidence="6 7">
    <name type="scientific">Streptomyces roseochromogenus subsp. oscitans DS 12.976</name>
    <dbReference type="NCBI Taxonomy" id="1352936"/>
    <lineage>
        <taxon>Bacteria</taxon>
        <taxon>Bacillati</taxon>
        <taxon>Actinomycetota</taxon>
        <taxon>Actinomycetes</taxon>
        <taxon>Kitasatosporales</taxon>
        <taxon>Streptomycetaceae</taxon>
        <taxon>Streptomyces</taxon>
    </lineage>
</organism>
<evidence type="ECO:0000313" key="6">
    <source>
        <dbReference type="EMBL" id="EST21106.1"/>
    </source>
</evidence>
<dbReference type="PATRIC" id="fig|1352936.5.peg.7887"/>
<evidence type="ECO:0000256" key="5">
    <source>
        <dbReference type="ARBA" id="ARBA00023172"/>
    </source>
</evidence>
<dbReference type="GO" id="GO:0006313">
    <property type="term" value="P:DNA transposition"/>
    <property type="evidence" value="ECO:0007669"/>
    <property type="project" value="InterPro"/>
</dbReference>
<keyword evidence="3" id="KW-0815">Transposition</keyword>
<sequence length="42" mass="4833">MPFEAGGSSQADDLKIPKVRTGSFFPSLLERRRRIDRARSPW</sequence>
<reference evidence="6 7" key="1">
    <citation type="journal article" date="2014" name="Genome Announc.">
        <title>Draft Genome Sequence of Streptomyces roseochromogenes subsp. oscitans DS 12.976, Producer of the Aminocoumarin Antibiotic Clorobiocin.</title>
        <authorList>
            <person name="Ruckert C."/>
            <person name="Kalinowski J."/>
            <person name="Heide L."/>
            <person name="Apel A.K."/>
        </authorList>
    </citation>
    <scope>NUCLEOTIDE SEQUENCE [LARGE SCALE GENOMIC DNA]</scope>
    <source>
        <strain evidence="6 7">DS 12.976</strain>
    </source>
</reference>
<gene>
    <name evidence="6" type="ORF">M878_38060</name>
</gene>
<comment type="function">
    <text evidence="1">Required for the transposition of the insertion element.</text>
</comment>
<evidence type="ECO:0000256" key="2">
    <source>
        <dbReference type="ARBA" id="ARBA00010961"/>
    </source>
</evidence>
<comment type="caution">
    <text evidence="6">The sequence shown here is derived from an EMBL/GenBank/DDBJ whole genome shotgun (WGS) entry which is preliminary data.</text>
</comment>
<accession>V6JPQ8</accession>
<dbReference type="EMBL" id="AWQX01000334">
    <property type="protein sequence ID" value="EST21106.1"/>
    <property type="molecule type" value="Genomic_DNA"/>
</dbReference>
<evidence type="ECO:0008006" key="8">
    <source>
        <dbReference type="Google" id="ProtNLM"/>
    </source>
</evidence>
<dbReference type="Pfam" id="PF00872">
    <property type="entry name" value="Transposase_mut"/>
    <property type="match status" value="1"/>
</dbReference>
<dbReference type="InterPro" id="IPR001207">
    <property type="entry name" value="Transposase_mutator"/>
</dbReference>
<dbReference type="HOGENOM" id="CLU_3258671_0_0_11"/>
<comment type="similarity">
    <text evidence="2">Belongs to the transposase mutator family.</text>
</comment>
<name>V6JPQ8_STRRC</name>
<evidence type="ECO:0000256" key="3">
    <source>
        <dbReference type="ARBA" id="ARBA00022578"/>
    </source>
</evidence>
<evidence type="ECO:0000313" key="7">
    <source>
        <dbReference type="Proteomes" id="UP000017984"/>
    </source>
</evidence>
<dbReference type="GO" id="GO:0003677">
    <property type="term" value="F:DNA binding"/>
    <property type="evidence" value="ECO:0007669"/>
    <property type="project" value="UniProtKB-KW"/>
</dbReference>
<protein>
    <recommendedName>
        <fullName evidence="8">Transposase</fullName>
    </recommendedName>
</protein>
<dbReference type="Proteomes" id="UP000017984">
    <property type="component" value="Chromosome"/>
</dbReference>
<dbReference type="GO" id="GO:0004803">
    <property type="term" value="F:transposase activity"/>
    <property type="evidence" value="ECO:0007669"/>
    <property type="project" value="InterPro"/>
</dbReference>
<proteinExistence type="inferred from homology"/>
<keyword evidence="4" id="KW-0238">DNA-binding</keyword>
<dbReference type="AlphaFoldDB" id="V6JPQ8"/>
<keyword evidence="7" id="KW-1185">Reference proteome</keyword>
<evidence type="ECO:0000256" key="4">
    <source>
        <dbReference type="ARBA" id="ARBA00023125"/>
    </source>
</evidence>